<accession>A0A0C1ZGS5</accession>
<dbReference type="PANTHER" id="PTHR43273">
    <property type="entry name" value="ANAEROBIC SULFATASE-MATURATING ENZYME HOMOLOG ASLB-RELATED"/>
    <property type="match status" value="1"/>
</dbReference>
<evidence type="ECO:0000256" key="3">
    <source>
        <dbReference type="ARBA" id="ARBA00022691"/>
    </source>
</evidence>
<dbReference type="SUPFAM" id="SSF102114">
    <property type="entry name" value="Radical SAM enzymes"/>
    <property type="match status" value="1"/>
</dbReference>
<reference evidence="8 9" key="1">
    <citation type="submission" date="2014-12" db="EMBL/GenBank/DDBJ databases">
        <title>Genome assembly of Enhygromyxa salina DSM 15201.</title>
        <authorList>
            <person name="Sharma G."/>
            <person name="Subramanian S."/>
        </authorList>
    </citation>
    <scope>NUCLEOTIDE SEQUENCE [LARGE SCALE GENOMIC DNA]</scope>
    <source>
        <strain evidence="8 9">DSM 15201</strain>
    </source>
</reference>
<dbReference type="AlphaFoldDB" id="A0A0C1ZGS5"/>
<dbReference type="Gene3D" id="3.20.20.70">
    <property type="entry name" value="Aldolase class I"/>
    <property type="match status" value="1"/>
</dbReference>
<dbReference type="InterPro" id="IPR007197">
    <property type="entry name" value="rSAM"/>
</dbReference>
<evidence type="ECO:0000256" key="1">
    <source>
        <dbReference type="ARBA" id="ARBA00001966"/>
    </source>
</evidence>
<dbReference type="SFLD" id="SFLDG01072">
    <property type="entry name" value="dehydrogenase_like"/>
    <property type="match status" value="1"/>
</dbReference>
<dbReference type="SFLD" id="SFLDG01067">
    <property type="entry name" value="SPASM/twitch_domain_containing"/>
    <property type="match status" value="1"/>
</dbReference>
<dbReference type="SFLD" id="SFLDG01386">
    <property type="entry name" value="main_SPASM_domain-containing"/>
    <property type="match status" value="1"/>
</dbReference>
<dbReference type="PANTHER" id="PTHR43273:SF8">
    <property type="entry name" value="RADICAL SAM DOMAIN PROTEIN"/>
    <property type="match status" value="1"/>
</dbReference>
<keyword evidence="4" id="KW-0479">Metal-binding</keyword>
<evidence type="ECO:0000256" key="2">
    <source>
        <dbReference type="ARBA" id="ARBA00022485"/>
    </source>
</evidence>
<dbReference type="GO" id="GO:0016491">
    <property type="term" value="F:oxidoreductase activity"/>
    <property type="evidence" value="ECO:0007669"/>
    <property type="project" value="InterPro"/>
</dbReference>
<dbReference type="CDD" id="cd01335">
    <property type="entry name" value="Radical_SAM"/>
    <property type="match status" value="1"/>
</dbReference>
<dbReference type="InterPro" id="IPR013785">
    <property type="entry name" value="Aldolase_TIM"/>
</dbReference>
<dbReference type="InterPro" id="IPR026337">
    <property type="entry name" value="AKG_HExxH"/>
</dbReference>
<dbReference type="SFLD" id="SFLDS00029">
    <property type="entry name" value="Radical_SAM"/>
    <property type="match status" value="1"/>
</dbReference>
<evidence type="ECO:0000256" key="6">
    <source>
        <dbReference type="ARBA" id="ARBA00023014"/>
    </source>
</evidence>
<dbReference type="InterPro" id="IPR000385">
    <property type="entry name" value="MoaA_NifB_PqqE_Fe-S-bd_CS"/>
</dbReference>
<proteinExistence type="predicted"/>
<comment type="caution">
    <text evidence="8">The sequence shown here is derived from an EMBL/GenBank/DDBJ whole genome shotgun (WGS) entry which is preliminary data.</text>
</comment>
<dbReference type="InterPro" id="IPR023867">
    <property type="entry name" value="Sulphatase_maturase_rSAM"/>
</dbReference>
<evidence type="ECO:0000259" key="7">
    <source>
        <dbReference type="PROSITE" id="PS51918"/>
    </source>
</evidence>
<keyword evidence="6" id="KW-0411">Iron-sulfur</keyword>
<dbReference type="Pfam" id="PF04055">
    <property type="entry name" value="Radical_SAM"/>
    <property type="match status" value="1"/>
</dbReference>
<feature type="domain" description="Radical SAM core" evidence="7">
    <location>
        <begin position="4"/>
        <end position="253"/>
    </location>
</feature>
<name>A0A0C1ZGS5_9BACT</name>
<dbReference type="EMBL" id="JMCC02000031">
    <property type="protein sequence ID" value="KIG16844.1"/>
    <property type="molecule type" value="Genomic_DNA"/>
</dbReference>
<evidence type="ECO:0000313" key="9">
    <source>
        <dbReference type="Proteomes" id="UP000031599"/>
    </source>
</evidence>
<dbReference type="GO" id="GO:0046872">
    <property type="term" value="F:metal ion binding"/>
    <property type="evidence" value="ECO:0007669"/>
    <property type="project" value="UniProtKB-KW"/>
</dbReference>
<gene>
    <name evidence="8" type="ORF">DB30_04006</name>
</gene>
<dbReference type="GO" id="GO:0051539">
    <property type="term" value="F:4 iron, 4 sulfur cluster binding"/>
    <property type="evidence" value="ECO:0007669"/>
    <property type="project" value="UniProtKB-KW"/>
</dbReference>
<comment type="cofactor">
    <cofactor evidence="1">
        <name>[4Fe-4S] cluster</name>
        <dbReference type="ChEBI" id="CHEBI:49883"/>
    </cofactor>
</comment>
<evidence type="ECO:0000256" key="4">
    <source>
        <dbReference type="ARBA" id="ARBA00022723"/>
    </source>
</evidence>
<dbReference type="InterPro" id="IPR058240">
    <property type="entry name" value="rSAM_sf"/>
</dbReference>
<keyword evidence="2" id="KW-0004">4Fe-4S</keyword>
<dbReference type="Proteomes" id="UP000031599">
    <property type="component" value="Unassembled WGS sequence"/>
</dbReference>
<keyword evidence="3" id="KW-0949">S-adenosyl-L-methionine</keyword>
<evidence type="ECO:0000256" key="5">
    <source>
        <dbReference type="ARBA" id="ARBA00023004"/>
    </source>
</evidence>
<evidence type="ECO:0000313" key="8">
    <source>
        <dbReference type="EMBL" id="KIG16844.1"/>
    </source>
</evidence>
<sequence length="773" mass="84103">MLSTDASLHFVLDVASRCNLNCSYCHVYNKGDNTWKSRPALMTNEVFRAALARIRAHCMASGQASVSITFDGGEPCLAGPVQFNHWCAEIHDALEGIVDVELCLQTNGTLIDERWVGLLARHHVSVGVSLDGQQPLHDRYRVDRAGRGSYDRVMHGLQLLREANVPLQLLSVIQFGADPIATHRHFIKLGATTINYLLPQFDHDTIGPVRALHGPTPCADYMIPVFDEWWKSGPLATKIGLLGQMTRVILGGESEVAAIGNQPLRAVSVGTNGEIEVLHVLRSRAPAIARTTLNVLHHQFAEVAEVSNLHREIVFDGLPLPTGCIGCPEQSTCSGGDLAHRYSRAKGVDNPSVWCADLLRLFAHMRAKLGVDQRATMLRRAALRSTTNDVDASGLVEQLTWSRGSAGAQRVHQQYRDRLFAALEGVLEQLRQVHELAAARLVDVLDALTEPEVERILTAPEVSRRLLGGRDHALLEVAGFISRAAIAEAGRAGAKVEVDRPTWTALGDMCLFPGGEVWGYAALPCGLPVDLGSPHTANVQFGSADTRRGEVRERFNDAEIRRLYATLAAALDGIATTHAPLFEFVGRFNKVLICQKDPAAPTQFSSGSSGQYIGRSCITNPHQAGVDEADLAEALVREAIHGLLYMDEQLRPWMIASASASAPDSTSPGLISPWTGERVTVRAYVHACFVSFGLAHFWALTLAKSSFAPTRARQRLSRCVSGFTRGGLLDRLEPHADGIRPDLRGAIEAMQAKICRILAETQSPDRVTPGSTP</sequence>
<organism evidence="8 9">
    <name type="scientific">Enhygromyxa salina</name>
    <dbReference type="NCBI Taxonomy" id="215803"/>
    <lineage>
        <taxon>Bacteria</taxon>
        <taxon>Pseudomonadati</taxon>
        <taxon>Myxococcota</taxon>
        <taxon>Polyangia</taxon>
        <taxon>Nannocystales</taxon>
        <taxon>Nannocystaceae</taxon>
        <taxon>Enhygromyxa</taxon>
    </lineage>
</organism>
<keyword evidence="5" id="KW-0408">Iron</keyword>
<dbReference type="PROSITE" id="PS01305">
    <property type="entry name" value="MOAA_NIFB_PQQE"/>
    <property type="match status" value="1"/>
</dbReference>
<dbReference type="NCBIfam" id="TIGR04267">
    <property type="entry name" value="mod_HExxH"/>
    <property type="match status" value="1"/>
</dbReference>
<dbReference type="RefSeq" id="WP_052548853.1">
    <property type="nucleotide sequence ID" value="NZ_JMCC02000031.1"/>
</dbReference>
<dbReference type="PROSITE" id="PS51918">
    <property type="entry name" value="RADICAL_SAM"/>
    <property type="match status" value="1"/>
</dbReference>
<protein>
    <submittedName>
        <fullName evidence="8">Putative arylsulfatase regulatory protein</fullName>
    </submittedName>
</protein>